<evidence type="ECO:0000256" key="8">
    <source>
        <dbReference type="SAM" id="MobiDB-lite"/>
    </source>
</evidence>
<feature type="transmembrane region" description="Helical" evidence="9">
    <location>
        <begin position="249"/>
        <end position="268"/>
    </location>
</feature>
<feature type="transmembrane region" description="Helical" evidence="9">
    <location>
        <begin position="396"/>
        <end position="412"/>
    </location>
</feature>
<organism evidence="11 12">
    <name type="scientific">Orbilia brochopaga</name>
    <dbReference type="NCBI Taxonomy" id="3140254"/>
    <lineage>
        <taxon>Eukaryota</taxon>
        <taxon>Fungi</taxon>
        <taxon>Dikarya</taxon>
        <taxon>Ascomycota</taxon>
        <taxon>Pezizomycotina</taxon>
        <taxon>Orbiliomycetes</taxon>
        <taxon>Orbiliales</taxon>
        <taxon>Orbiliaceae</taxon>
        <taxon>Orbilia</taxon>
    </lineage>
</organism>
<comment type="subunit">
    <text evidence="4">Homooligomer.</text>
</comment>
<evidence type="ECO:0000256" key="7">
    <source>
        <dbReference type="ARBA" id="ARBA00023136"/>
    </source>
</evidence>
<keyword evidence="12" id="KW-1185">Reference proteome</keyword>
<feature type="region of interest" description="Disordered" evidence="8">
    <location>
        <begin position="422"/>
        <end position="442"/>
    </location>
</feature>
<feature type="transmembrane region" description="Helical" evidence="9">
    <location>
        <begin position="130"/>
        <end position="150"/>
    </location>
</feature>
<comment type="caution">
    <text evidence="11">The sequence shown here is derived from an EMBL/GenBank/DDBJ whole genome shotgun (WGS) entry which is preliminary data.</text>
</comment>
<feature type="transmembrane region" description="Helical" evidence="9">
    <location>
        <begin position="340"/>
        <end position="362"/>
    </location>
</feature>
<feature type="region of interest" description="Disordered" evidence="8">
    <location>
        <begin position="25"/>
        <end position="66"/>
    </location>
</feature>
<evidence type="ECO:0000256" key="2">
    <source>
        <dbReference type="ARBA" id="ARBA00004477"/>
    </source>
</evidence>
<dbReference type="InterPro" id="IPR037185">
    <property type="entry name" value="EmrE-like"/>
</dbReference>
<dbReference type="Proteomes" id="UP001375240">
    <property type="component" value="Unassembled WGS sequence"/>
</dbReference>
<evidence type="ECO:0000256" key="4">
    <source>
        <dbReference type="ARBA" id="ARBA00011182"/>
    </source>
</evidence>
<feature type="transmembrane region" description="Helical" evidence="9">
    <location>
        <begin position="369"/>
        <end position="390"/>
    </location>
</feature>
<dbReference type="Pfam" id="PF03151">
    <property type="entry name" value="TPT"/>
    <property type="match status" value="1"/>
</dbReference>
<comment type="function">
    <text evidence="1">Involved in the import of GDP-mannose from the cytoplasm into the Golgi lumen.</text>
</comment>
<comment type="similarity">
    <text evidence="3">Belongs to the TPT transporter family. SLC35D subfamily.</text>
</comment>
<proteinExistence type="inferred from homology"/>
<evidence type="ECO:0000256" key="6">
    <source>
        <dbReference type="ARBA" id="ARBA00022989"/>
    </source>
</evidence>
<feature type="compositionally biased region" description="Low complexity" evidence="8">
    <location>
        <begin position="47"/>
        <end position="56"/>
    </location>
</feature>
<keyword evidence="7 9" id="KW-0472">Membrane</keyword>
<dbReference type="PANTHER" id="PTHR11132">
    <property type="entry name" value="SOLUTE CARRIER FAMILY 35"/>
    <property type="match status" value="1"/>
</dbReference>
<protein>
    <submittedName>
        <fullName evidence="11">Suppressor of loss of ypt1</fullName>
    </submittedName>
</protein>
<dbReference type="InterPro" id="IPR050186">
    <property type="entry name" value="TPT_transporter"/>
</dbReference>
<reference evidence="11 12" key="1">
    <citation type="submission" date="2019-10" db="EMBL/GenBank/DDBJ databases">
        <authorList>
            <person name="Palmer J.M."/>
        </authorList>
    </citation>
    <scope>NUCLEOTIDE SEQUENCE [LARGE SCALE GENOMIC DNA]</scope>
    <source>
        <strain evidence="11 12">TWF696</strain>
    </source>
</reference>
<evidence type="ECO:0000256" key="3">
    <source>
        <dbReference type="ARBA" id="ARBA00010425"/>
    </source>
</evidence>
<gene>
    <name evidence="11" type="primary">SLY41</name>
    <name evidence="11" type="ORF">TWF696_007139</name>
</gene>
<dbReference type="EMBL" id="JAVHNQ010000005">
    <property type="protein sequence ID" value="KAK6347059.1"/>
    <property type="molecule type" value="Genomic_DNA"/>
</dbReference>
<evidence type="ECO:0000313" key="12">
    <source>
        <dbReference type="Proteomes" id="UP001375240"/>
    </source>
</evidence>
<keyword evidence="5 9" id="KW-0812">Transmembrane</keyword>
<evidence type="ECO:0000256" key="1">
    <source>
        <dbReference type="ARBA" id="ARBA00003420"/>
    </source>
</evidence>
<dbReference type="SUPFAM" id="SSF103481">
    <property type="entry name" value="Multidrug resistance efflux transporter EmrE"/>
    <property type="match status" value="1"/>
</dbReference>
<sequence length="546" mass="58855">MRPPQSAASSEPLVKVGGGIGINGGSHITSNGHGLPNGIPYGKRESSSPSREISPGGHRKLHGRTNSIQQAINTIRKRSGSTAEIVEKLKTPISYKLVAICICWYFSSALTNTSSKSILNAFKQPVTLTIVQFAFVTGWCLLLSAVGHWAPGKIIPGIKGGLKYPSREIIRTTAPLALFQVGGHITSSFATSRIPVSLVHTIKGLSPVFTVFAYRFFYDVRYPRSVYGSLVPLTVGVMLACSFEFRGNFIGIVSALAGTVIFVTQNIVSKKIFNNSARADYDRSMGPKLDKLNLLAYSSGLAFLLTTPLWLSSEGFTMLNKYRHGHKLLLEGENKLSGWALFWEFVFNGTSHFGQNIIAFAILSMVEPVTYSVASLIKRIFVIVMAIVWFGNMPTRVQGVGIVLTFLGLYLYDKAKDLDRREKAKMDRQPELLPTSIDPKMRASPVPPGMYVPSQPTSSAVKSSKNGGAHYPRRGTSMGNGAALAAAVAVAAANAPSSAVAEKKAAATNGYIVESGEPALLPGTRQESTWKPNEVWVNGAKNGITA</sequence>
<feature type="transmembrane region" description="Helical" evidence="9">
    <location>
        <begin position="225"/>
        <end position="243"/>
    </location>
</feature>
<dbReference type="InterPro" id="IPR004853">
    <property type="entry name" value="Sugar_P_trans_dom"/>
</dbReference>
<evidence type="ECO:0000256" key="9">
    <source>
        <dbReference type="SAM" id="Phobius"/>
    </source>
</evidence>
<evidence type="ECO:0000256" key="5">
    <source>
        <dbReference type="ARBA" id="ARBA00022692"/>
    </source>
</evidence>
<dbReference type="AlphaFoldDB" id="A0AAV9URR1"/>
<dbReference type="GO" id="GO:0005789">
    <property type="term" value="C:endoplasmic reticulum membrane"/>
    <property type="evidence" value="ECO:0007669"/>
    <property type="project" value="UniProtKB-SubCell"/>
</dbReference>
<accession>A0AAV9URR1</accession>
<evidence type="ECO:0000259" key="10">
    <source>
        <dbReference type="Pfam" id="PF03151"/>
    </source>
</evidence>
<feature type="transmembrane region" description="Helical" evidence="9">
    <location>
        <begin position="292"/>
        <end position="311"/>
    </location>
</feature>
<name>A0AAV9URR1_9PEZI</name>
<keyword evidence="6 9" id="KW-1133">Transmembrane helix</keyword>
<evidence type="ECO:0000313" key="11">
    <source>
        <dbReference type="EMBL" id="KAK6347059.1"/>
    </source>
</evidence>
<comment type="subcellular location">
    <subcellularLocation>
        <location evidence="2">Endoplasmic reticulum membrane</location>
        <topology evidence="2">Multi-pass membrane protein</topology>
    </subcellularLocation>
</comment>
<feature type="domain" description="Sugar phosphate transporter" evidence="10">
    <location>
        <begin position="96"/>
        <end position="412"/>
    </location>
</feature>